<evidence type="ECO:0000256" key="1">
    <source>
        <dbReference type="ARBA" id="ARBA00004128"/>
    </source>
</evidence>
<dbReference type="InterPro" id="IPR036259">
    <property type="entry name" value="MFS_trans_sf"/>
</dbReference>
<feature type="transmembrane region" description="Helical" evidence="8">
    <location>
        <begin position="223"/>
        <end position="244"/>
    </location>
</feature>
<dbReference type="GO" id="GO:0032974">
    <property type="term" value="P:amino acid transmembrane export from vacuole"/>
    <property type="evidence" value="ECO:0007669"/>
    <property type="project" value="TreeGrafter"/>
</dbReference>
<evidence type="ECO:0000256" key="2">
    <source>
        <dbReference type="ARBA" id="ARBA00006978"/>
    </source>
</evidence>
<feature type="transmembrane region" description="Helical" evidence="8">
    <location>
        <begin position="107"/>
        <end position="127"/>
    </location>
</feature>
<evidence type="ECO:0000256" key="6">
    <source>
        <dbReference type="ARBA" id="ARBA00023006"/>
    </source>
</evidence>
<gene>
    <name evidence="10" type="ORF">PG999_007595</name>
</gene>
<feature type="transmembrane region" description="Helical" evidence="8">
    <location>
        <begin position="312"/>
        <end position="337"/>
    </location>
</feature>
<evidence type="ECO:0000256" key="3">
    <source>
        <dbReference type="ARBA" id="ARBA00022448"/>
    </source>
</evidence>
<feature type="transmembrane region" description="Helical" evidence="8">
    <location>
        <begin position="256"/>
        <end position="278"/>
    </location>
</feature>
<feature type="transmembrane region" description="Helical" evidence="8">
    <location>
        <begin position="349"/>
        <end position="368"/>
    </location>
</feature>
<evidence type="ECO:0000256" key="9">
    <source>
        <dbReference type="SAM" id="MobiDB-lite"/>
    </source>
</evidence>
<evidence type="ECO:0000256" key="8">
    <source>
        <dbReference type="RuleBase" id="RU363073"/>
    </source>
</evidence>
<evidence type="ECO:0000313" key="11">
    <source>
        <dbReference type="Proteomes" id="UP001392437"/>
    </source>
</evidence>
<dbReference type="EMBL" id="JAQQWP010000007">
    <property type="protein sequence ID" value="KAK8109458.1"/>
    <property type="molecule type" value="Genomic_DNA"/>
</dbReference>
<dbReference type="InterPro" id="IPR024671">
    <property type="entry name" value="Atg22-like"/>
</dbReference>
<feature type="compositionally biased region" description="Basic and acidic residues" evidence="9">
    <location>
        <begin position="535"/>
        <end position="573"/>
    </location>
</feature>
<evidence type="ECO:0000256" key="5">
    <source>
        <dbReference type="ARBA" id="ARBA00022989"/>
    </source>
</evidence>
<dbReference type="GO" id="GO:0005774">
    <property type="term" value="C:vacuolar membrane"/>
    <property type="evidence" value="ECO:0007669"/>
    <property type="project" value="UniProtKB-SubCell"/>
</dbReference>
<dbReference type="SUPFAM" id="SSF103473">
    <property type="entry name" value="MFS general substrate transporter"/>
    <property type="match status" value="1"/>
</dbReference>
<comment type="subcellular location">
    <subcellularLocation>
        <location evidence="1 8">Vacuole membrane</location>
        <topology evidence="1 8">Multi-pass membrane protein</topology>
    </subcellularLocation>
</comment>
<keyword evidence="3 8" id="KW-0813">Transport</keyword>
<evidence type="ECO:0000256" key="7">
    <source>
        <dbReference type="ARBA" id="ARBA00023136"/>
    </source>
</evidence>
<keyword evidence="7 8" id="KW-0472">Membrane</keyword>
<evidence type="ECO:0000313" key="10">
    <source>
        <dbReference type="EMBL" id="KAK8109458.1"/>
    </source>
</evidence>
<comment type="similarity">
    <text evidence="2 8">Belongs to the ATG22 family.</text>
</comment>
<keyword evidence="6 8" id="KW-0072">Autophagy</keyword>
<accession>A0AAW0QU81</accession>
<feature type="transmembrane region" description="Helical" evidence="8">
    <location>
        <begin position="21"/>
        <end position="41"/>
    </location>
</feature>
<keyword evidence="11" id="KW-1185">Reference proteome</keyword>
<feature type="transmembrane region" description="Helical" evidence="8">
    <location>
        <begin position="139"/>
        <end position="160"/>
    </location>
</feature>
<feature type="region of interest" description="Disordered" evidence="9">
    <location>
        <begin position="533"/>
        <end position="636"/>
    </location>
</feature>
<dbReference type="Proteomes" id="UP001392437">
    <property type="component" value="Unassembled WGS sequence"/>
</dbReference>
<keyword evidence="8" id="KW-0029">Amino-acid transport</keyword>
<dbReference type="Pfam" id="PF11700">
    <property type="entry name" value="ATG22"/>
    <property type="match status" value="1"/>
</dbReference>
<dbReference type="GO" id="GO:0006914">
    <property type="term" value="P:autophagy"/>
    <property type="evidence" value="ECO:0007669"/>
    <property type="project" value="UniProtKB-KW"/>
</dbReference>
<feature type="transmembrane region" description="Helical" evidence="8">
    <location>
        <begin position="77"/>
        <end position="100"/>
    </location>
</feature>
<evidence type="ECO:0000256" key="4">
    <source>
        <dbReference type="ARBA" id="ARBA00022692"/>
    </source>
</evidence>
<keyword evidence="5 8" id="KW-1133">Transmembrane helix</keyword>
<proteinExistence type="inferred from homology"/>
<comment type="caution">
    <text evidence="10">The sequence shown here is derived from an EMBL/GenBank/DDBJ whole genome shotgun (WGS) entry which is preliminary data.</text>
</comment>
<dbReference type="PANTHER" id="PTHR23519">
    <property type="entry name" value="AUTOPHAGY-RELATED PROTEIN 22"/>
    <property type="match status" value="1"/>
</dbReference>
<organism evidence="10 11">
    <name type="scientific">Apiospora kogelbergensis</name>
    <dbReference type="NCBI Taxonomy" id="1337665"/>
    <lineage>
        <taxon>Eukaryota</taxon>
        <taxon>Fungi</taxon>
        <taxon>Dikarya</taxon>
        <taxon>Ascomycota</taxon>
        <taxon>Pezizomycotina</taxon>
        <taxon>Sordariomycetes</taxon>
        <taxon>Xylariomycetidae</taxon>
        <taxon>Amphisphaeriales</taxon>
        <taxon>Apiosporaceae</taxon>
        <taxon>Apiospora</taxon>
    </lineage>
</organism>
<comment type="function">
    <text evidence="8">Vacuolar effluxer which mediate the efflux of amino acids resulting from autophagic degradation. The release of autophagic amino acids allows the maintenance of protein synthesis and viability during nitrogen starvation.</text>
</comment>
<feature type="transmembrane region" description="Helical" evidence="8">
    <location>
        <begin position="413"/>
        <end position="435"/>
    </location>
</feature>
<keyword evidence="4 8" id="KW-0812">Transmembrane</keyword>
<feature type="transmembrane region" description="Helical" evidence="8">
    <location>
        <begin position="380"/>
        <end position="407"/>
    </location>
</feature>
<protein>
    <recommendedName>
        <fullName evidence="8">Autophagy-related protein</fullName>
    </recommendedName>
</protein>
<keyword evidence="8" id="KW-0926">Vacuole</keyword>
<dbReference type="PANTHER" id="PTHR23519:SF2">
    <property type="entry name" value="AUTOPHAGY-RELATED PROTEIN 22"/>
    <property type="match status" value="1"/>
</dbReference>
<name>A0AAW0QU81_9PEZI</name>
<dbReference type="InterPro" id="IPR050495">
    <property type="entry name" value="ATG22/LtaA_families"/>
</dbReference>
<dbReference type="AlphaFoldDB" id="A0AAW0QU81"/>
<reference evidence="10 11" key="1">
    <citation type="submission" date="2023-01" db="EMBL/GenBank/DDBJ databases">
        <title>Analysis of 21 Apiospora genomes using comparative genomics revels a genus with tremendous synthesis potential of carbohydrate active enzymes and secondary metabolites.</title>
        <authorList>
            <person name="Sorensen T."/>
        </authorList>
    </citation>
    <scope>NUCLEOTIDE SEQUENCE [LARGE SCALE GENOMIC DNA]</scope>
    <source>
        <strain evidence="10 11">CBS 117206</strain>
    </source>
</reference>
<sequence length="653" mass="71842">MSPLLLTLATRWKRDGALNTYIFGLTLIGIPFTAFATYVVYQLQVVGYLIGADADGQPCVTYCLVPFGTQTLDLNSVLLYLNALGFGLGGALAMVISAYADFWTNKSILVSLLIIVYGATCIPVYWLKDPTVTAFNALMALYVLYAVVTYVITVVFGIFIPHYMRTAAEPGAMARGPASETMSLQVGDEPKAPVADAHSVESQANTPDAAPAQSRGQGFKMSIWGQVGTFAGGVVALVVAIILSQTLPTDAAQSSGLLLTTVAGFVTVAGAAVTYFGLPAVAQKKKERRGTAQLWIEMLTPLKDLLRRKNMALLLLSYTIYTDTVFAASSVTSQLFFVEIKPDALEISLYALANNLFGAVMAIAFFFLQDWRPPFSLEKWLIIGYAMILIVPVWGCTGLSEAAHFGFKYRWEFYVQNFIFYLSGAIVNSTFRVLYSELVPRGSEIEWFGLQVVISCATRDAFDGGPPSDGLIYGKDKHTGERFSYPRNPNHDRDHVYLCARHPAPKPGFRYGYDRDGSVLTFKVRPQADDYYDAADARRPSRSASHREGGDSLAKRRYSTHEPRRRDADEREASSGSYSTREPRRWGFGGSYDSARSRYPPDSFSRSQGERRERGGGGGGGGTHLRPEAAYEAARQRVVKPEDVGWEIEEVIE</sequence>